<name>A0ABU1X9S3_9NOCA</name>
<sequence length="136" mass="15165">MRTWLTDNWRGTDDSDWRRRLAESGWAAPPWPADSFGRGLSPAPAQMVRDEFHTARARSAAVARRGFSALAGNTIVEFGSPELKREILPNLLSGEWSHGCLLYNEPSNGSDLAGLQTYAAARRRFRRERSASSSFP</sequence>
<dbReference type="InterPro" id="IPR052161">
    <property type="entry name" value="Mycobact_Acyl-CoA_DH"/>
</dbReference>
<evidence type="ECO:0000256" key="1">
    <source>
        <dbReference type="ARBA" id="ARBA00023002"/>
    </source>
</evidence>
<dbReference type="EMBL" id="JAVDWW010000001">
    <property type="protein sequence ID" value="MDR7167288.1"/>
    <property type="molecule type" value="Genomic_DNA"/>
</dbReference>
<gene>
    <name evidence="3" type="ORF">J2W56_001006</name>
</gene>
<dbReference type="Pfam" id="PF02771">
    <property type="entry name" value="Acyl-CoA_dh_N"/>
    <property type="match status" value="1"/>
</dbReference>
<proteinExistence type="predicted"/>
<accession>A0ABU1X9S3</accession>
<dbReference type="PANTHER" id="PTHR43292">
    <property type="entry name" value="ACYL-COA DEHYDROGENASE"/>
    <property type="match status" value="1"/>
</dbReference>
<evidence type="ECO:0000259" key="2">
    <source>
        <dbReference type="Pfam" id="PF02771"/>
    </source>
</evidence>
<protein>
    <submittedName>
        <fullName evidence="3">Alkylation response protein AidB-like acyl-CoA dehydrogenase</fullName>
    </submittedName>
</protein>
<dbReference type="InterPro" id="IPR037069">
    <property type="entry name" value="AcylCoA_DH/ox_N_sf"/>
</dbReference>
<evidence type="ECO:0000313" key="3">
    <source>
        <dbReference type="EMBL" id="MDR7167288.1"/>
    </source>
</evidence>
<dbReference type="SUPFAM" id="SSF56645">
    <property type="entry name" value="Acyl-CoA dehydrogenase NM domain-like"/>
    <property type="match status" value="1"/>
</dbReference>
<comment type="caution">
    <text evidence="3">The sequence shown here is derived from an EMBL/GenBank/DDBJ whole genome shotgun (WGS) entry which is preliminary data.</text>
</comment>
<keyword evidence="1" id="KW-0560">Oxidoreductase</keyword>
<dbReference type="PANTHER" id="PTHR43292:SF4">
    <property type="entry name" value="ACYL-COA DEHYDROGENASE FADE34"/>
    <property type="match status" value="1"/>
</dbReference>
<dbReference type="RefSeq" id="WP_310399041.1">
    <property type="nucleotide sequence ID" value="NZ_JAVDWW010000001.1"/>
</dbReference>
<keyword evidence="4" id="KW-1185">Reference proteome</keyword>
<evidence type="ECO:0000313" key="4">
    <source>
        <dbReference type="Proteomes" id="UP001251217"/>
    </source>
</evidence>
<dbReference type="Proteomes" id="UP001251217">
    <property type="component" value="Unassembled WGS sequence"/>
</dbReference>
<organism evidence="3 4">
    <name type="scientific">Nocardia kruczakiae</name>
    <dbReference type="NCBI Taxonomy" id="261477"/>
    <lineage>
        <taxon>Bacteria</taxon>
        <taxon>Bacillati</taxon>
        <taxon>Actinomycetota</taxon>
        <taxon>Actinomycetes</taxon>
        <taxon>Mycobacteriales</taxon>
        <taxon>Nocardiaceae</taxon>
        <taxon>Nocardia</taxon>
    </lineage>
</organism>
<feature type="domain" description="Acyl-CoA dehydrogenase/oxidase N-terminal" evidence="2">
    <location>
        <begin position="14"/>
        <end position="95"/>
    </location>
</feature>
<dbReference type="InterPro" id="IPR009100">
    <property type="entry name" value="AcylCoA_DH/oxidase_NM_dom_sf"/>
</dbReference>
<reference evidence="3 4" key="1">
    <citation type="submission" date="2023-07" db="EMBL/GenBank/DDBJ databases">
        <title>Sorghum-associated microbial communities from plants grown in Nebraska, USA.</title>
        <authorList>
            <person name="Schachtman D."/>
        </authorList>
    </citation>
    <scope>NUCLEOTIDE SEQUENCE [LARGE SCALE GENOMIC DNA]</scope>
    <source>
        <strain evidence="3 4">4272</strain>
    </source>
</reference>
<dbReference type="InterPro" id="IPR013786">
    <property type="entry name" value="AcylCoA_DH/ox_N"/>
</dbReference>
<dbReference type="Gene3D" id="1.10.540.10">
    <property type="entry name" value="Acyl-CoA dehydrogenase/oxidase, N-terminal domain"/>
    <property type="match status" value="1"/>
</dbReference>